<dbReference type="GO" id="GO:0016491">
    <property type="term" value="F:oxidoreductase activity"/>
    <property type="evidence" value="ECO:0007669"/>
    <property type="project" value="UniProtKB-KW"/>
</dbReference>
<evidence type="ECO:0000256" key="5">
    <source>
        <dbReference type="ARBA" id="ARBA00022827"/>
    </source>
</evidence>
<evidence type="ECO:0000256" key="7">
    <source>
        <dbReference type="ARBA" id="ARBA00023004"/>
    </source>
</evidence>
<keyword evidence="8" id="KW-0411">Iron-sulfur</keyword>
<dbReference type="EMBL" id="LAZR01007425">
    <property type="protein sequence ID" value="KKM85357.1"/>
    <property type="molecule type" value="Genomic_DNA"/>
</dbReference>
<keyword evidence="3" id="KW-0004">4Fe-4S</keyword>
<dbReference type="GO" id="GO:0046872">
    <property type="term" value="F:metal ion binding"/>
    <property type="evidence" value="ECO:0007669"/>
    <property type="project" value="UniProtKB-KW"/>
</dbReference>
<accession>A0A0F9NVR3</accession>
<organism evidence="10">
    <name type="scientific">marine sediment metagenome</name>
    <dbReference type="NCBI Taxonomy" id="412755"/>
    <lineage>
        <taxon>unclassified sequences</taxon>
        <taxon>metagenomes</taxon>
        <taxon>ecological metagenomes</taxon>
    </lineage>
</organism>
<reference evidence="10" key="1">
    <citation type="journal article" date="2015" name="Nature">
        <title>Complex archaea that bridge the gap between prokaryotes and eukaryotes.</title>
        <authorList>
            <person name="Spang A."/>
            <person name="Saw J.H."/>
            <person name="Jorgensen S.L."/>
            <person name="Zaremba-Niedzwiedzka K."/>
            <person name="Martijn J."/>
            <person name="Lind A.E."/>
            <person name="van Eijk R."/>
            <person name="Schleper C."/>
            <person name="Guy L."/>
            <person name="Ettema T.J."/>
        </authorList>
    </citation>
    <scope>NUCLEOTIDE SEQUENCE</scope>
</reference>
<name>A0A0F9NVR3_9ZZZZ</name>
<keyword evidence="5" id="KW-0274">FAD</keyword>
<dbReference type="InterPro" id="IPR039650">
    <property type="entry name" value="HdrA-like"/>
</dbReference>
<evidence type="ECO:0000256" key="3">
    <source>
        <dbReference type="ARBA" id="ARBA00022485"/>
    </source>
</evidence>
<feature type="domain" description="4Fe-4S ferredoxin-type" evidence="9">
    <location>
        <begin position="81"/>
        <end position="110"/>
    </location>
</feature>
<evidence type="ECO:0000256" key="1">
    <source>
        <dbReference type="ARBA" id="ARBA00001974"/>
    </source>
</evidence>
<evidence type="ECO:0000313" key="10">
    <source>
        <dbReference type="EMBL" id="KKM85357.1"/>
    </source>
</evidence>
<gene>
    <name evidence="10" type="ORF">LCGC14_1289850</name>
</gene>
<proteinExistence type="inferred from homology"/>
<dbReference type="PROSITE" id="PS51379">
    <property type="entry name" value="4FE4S_FER_2"/>
    <property type="match status" value="4"/>
</dbReference>
<evidence type="ECO:0000256" key="2">
    <source>
        <dbReference type="ARBA" id="ARBA00006561"/>
    </source>
</evidence>
<dbReference type="PROSITE" id="PS00198">
    <property type="entry name" value="4FE4S_FER_1"/>
    <property type="match status" value="3"/>
</dbReference>
<keyword evidence="5" id="KW-0285">Flavoprotein</keyword>
<dbReference type="InterPro" id="IPR017900">
    <property type="entry name" value="4Fe4S_Fe_S_CS"/>
</dbReference>
<sequence>MLQAARTPGLNLHTYSVVEDVKGFVGNFTVKIRKKARYVNKDCNGCGACWEVCPTYGYNEFNEGLDSRKAIYSSFAQAVPSLAQIDMDRCIKCELCIKACEVNAIDFDQVDEILDIEIGSIVVATGWDEFEPPTGYLGYNSYPNVITQLKLERILAPNGPTLGHLVRPSDGKEPKRILFIQCVGSRDLTMNTYCSSGVCCMISIKNSKLIKQHSPESEITVAYMDMRAAGKDYEEYFTASRKEGIKYIRTNVSRIKEDSKTHNLKIIMQNTLSSNELQELEYDMVVLSAAMVPAKGVESIQKLLKLELSQDKFFKEFHARLNTIDTKIPGITLAGASQGPKAIAESIVQGRAAASSLARLMGKDKYRILLIRAAVEDKEKCAKCGLCELNCPYNAIKVEDDGAEVNEILCRGCGACLANCPSEAITLRYYREPQYEKQIDAILEEI</sequence>
<dbReference type="Gene3D" id="3.30.70.3270">
    <property type="match status" value="1"/>
</dbReference>
<dbReference type="PANTHER" id="PTHR43498">
    <property type="entry name" value="FERREDOXIN:COB-COM HETERODISULFIDE REDUCTASE SUBUNIT A"/>
    <property type="match status" value="1"/>
</dbReference>
<dbReference type="InterPro" id="IPR036188">
    <property type="entry name" value="FAD/NAD-bd_sf"/>
</dbReference>
<dbReference type="PANTHER" id="PTHR43498:SF1">
    <property type="entry name" value="COB--COM HETERODISULFIDE REDUCTASE IRON-SULFUR SUBUNIT A"/>
    <property type="match status" value="1"/>
</dbReference>
<dbReference type="Gene3D" id="3.30.70.20">
    <property type="match status" value="1"/>
</dbReference>
<dbReference type="InterPro" id="IPR017896">
    <property type="entry name" value="4Fe4S_Fe-S-bd"/>
</dbReference>
<protein>
    <recommendedName>
        <fullName evidence="9">4Fe-4S ferredoxin-type domain-containing protein</fullName>
    </recommendedName>
</protein>
<keyword evidence="6" id="KW-0560">Oxidoreductase</keyword>
<evidence type="ECO:0000256" key="6">
    <source>
        <dbReference type="ARBA" id="ARBA00023002"/>
    </source>
</evidence>
<comment type="caution">
    <text evidence="10">The sequence shown here is derived from an EMBL/GenBank/DDBJ whole genome shotgun (WGS) entry which is preliminary data.</text>
</comment>
<evidence type="ECO:0000259" key="9">
    <source>
        <dbReference type="PROSITE" id="PS51379"/>
    </source>
</evidence>
<comment type="similarity">
    <text evidence="2">Belongs to the HdrA family.</text>
</comment>
<feature type="domain" description="4Fe-4S ferredoxin-type" evidence="9">
    <location>
        <begin position="403"/>
        <end position="430"/>
    </location>
</feature>
<dbReference type="SUPFAM" id="SSF54862">
    <property type="entry name" value="4Fe-4S ferredoxins"/>
    <property type="match status" value="2"/>
</dbReference>
<comment type="cofactor">
    <cofactor evidence="1">
        <name>FAD</name>
        <dbReference type="ChEBI" id="CHEBI:57692"/>
    </cofactor>
</comment>
<feature type="domain" description="4Fe-4S ferredoxin-type" evidence="9">
    <location>
        <begin position="35"/>
        <end position="64"/>
    </location>
</feature>
<dbReference type="Pfam" id="PF13187">
    <property type="entry name" value="Fer4_9"/>
    <property type="match status" value="2"/>
</dbReference>
<dbReference type="AlphaFoldDB" id="A0A0F9NVR3"/>
<dbReference type="SUPFAM" id="SSF51905">
    <property type="entry name" value="FAD/NAD(P)-binding domain"/>
    <property type="match status" value="1"/>
</dbReference>
<dbReference type="Gene3D" id="3.50.50.60">
    <property type="entry name" value="FAD/NAD(P)-binding domain"/>
    <property type="match status" value="1"/>
</dbReference>
<evidence type="ECO:0000256" key="8">
    <source>
        <dbReference type="ARBA" id="ARBA00023014"/>
    </source>
</evidence>
<feature type="domain" description="4Fe-4S ferredoxin-type" evidence="9">
    <location>
        <begin position="371"/>
        <end position="401"/>
    </location>
</feature>
<keyword evidence="7" id="KW-0408">Iron</keyword>
<keyword evidence="4" id="KW-0479">Metal-binding</keyword>
<dbReference type="GO" id="GO:0051539">
    <property type="term" value="F:4 iron, 4 sulfur cluster binding"/>
    <property type="evidence" value="ECO:0007669"/>
    <property type="project" value="UniProtKB-KW"/>
</dbReference>
<evidence type="ECO:0000256" key="4">
    <source>
        <dbReference type="ARBA" id="ARBA00022723"/>
    </source>
</evidence>